<dbReference type="InterPro" id="IPR010035">
    <property type="entry name" value="Thi_S"/>
</dbReference>
<organism evidence="1 2">
    <name type="scientific">Shewanella pneumatophori</name>
    <dbReference type="NCBI Taxonomy" id="314092"/>
    <lineage>
        <taxon>Bacteria</taxon>
        <taxon>Pseudomonadati</taxon>
        <taxon>Pseudomonadota</taxon>
        <taxon>Gammaproteobacteria</taxon>
        <taxon>Alteromonadales</taxon>
        <taxon>Shewanellaceae</taxon>
        <taxon>Shewanella</taxon>
    </lineage>
</organism>
<dbReference type="InterPro" id="IPR003749">
    <property type="entry name" value="ThiS/MoaD-like"/>
</dbReference>
<protein>
    <submittedName>
        <fullName evidence="1">Sulfur carrier protein ThiS</fullName>
    </submittedName>
</protein>
<dbReference type="CDD" id="cd00565">
    <property type="entry name" value="Ubl_ThiS"/>
    <property type="match status" value="1"/>
</dbReference>
<dbReference type="InterPro" id="IPR016155">
    <property type="entry name" value="Mopterin_synth/thiamin_S_b"/>
</dbReference>
<dbReference type="Proteomes" id="UP001139293">
    <property type="component" value="Unassembled WGS sequence"/>
</dbReference>
<name>A0A9X1ZC09_9GAMM</name>
<proteinExistence type="predicted"/>
<dbReference type="SUPFAM" id="SSF54285">
    <property type="entry name" value="MoaD/ThiS"/>
    <property type="match status" value="1"/>
</dbReference>
<keyword evidence="2" id="KW-1185">Reference proteome</keyword>
<dbReference type="PANTHER" id="PTHR34472:SF1">
    <property type="entry name" value="SULFUR CARRIER PROTEIN THIS"/>
    <property type="match status" value="1"/>
</dbReference>
<reference evidence="1" key="1">
    <citation type="submission" date="2022-01" db="EMBL/GenBank/DDBJ databases">
        <title>Whole genome-based taxonomy of the Shewanellaceae.</title>
        <authorList>
            <person name="Martin-Rodriguez A.J."/>
        </authorList>
    </citation>
    <scope>NUCLEOTIDE SEQUENCE</scope>
    <source>
        <strain evidence="1">KCTC 23973</strain>
    </source>
</reference>
<dbReference type="Gene3D" id="3.10.20.30">
    <property type="match status" value="1"/>
</dbReference>
<dbReference type="InterPro" id="IPR012675">
    <property type="entry name" value="Beta-grasp_dom_sf"/>
</dbReference>
<evidence type="ECO:0000313" key="2">
    <source>
        <dbReference type="Proteomes" id="UP001139293"/>
    </source>
</evidence>
<dbReference type="PANTHER" id="PTHR34472">
    <property type="entry name" value="SULFUR CARRIER PROTEIN THIS"/>
    <property type="match status" value="1"/>
</dbReference>
<dbReference type="NCBIfam" id="TIGR01683">
    <property type="entry name" value="thiS"/>
    <property type="match status" value="1"/>
</dbReference>
<evidence type="ECO:0000313" key="1">
    <source>
        <dbReference type="EMBL" id="MCL1137490.1"/>
    </source>
</evidence>
<sequence>MINIFINDEIEQVELETCLYNVLEAYASKKGIKLAAIAVAVNGSVVPRATWQQTQCQANDKLELFSVVAGG</sequence>
<dbReference type="Pfam" id="PF02597">
    <property type="entry name" value="ThiS"/>
    <property type="match status" value="1"/>
</dbReference>
<comment type="caution">
    <text evidence="1">The sequence shown here is derived from an EMBL/GenBank/DDBJ whole genome shotgun (WGS) entry which is preliminary data.</text>
</comment>
<gene>
    <name evidence="1" type="primary">thiS</name>
    <name evidence="1" type="ORF">L2740_02850</name>
</gene>
<dbReference type="RefSeq" id="WP_248948527.1">
    <property type="nucleotide sequence ID" value="NZ_JAKILB010000001.1"/>
</dbReference>
<dbReference type="AlphaFoldDB" id="A0A9X1ZC09"/>
<dbReference type="EMBL" id="JAKILB010000001">
    <property type="protein sequence ID" value="MCL1137490.1"/>
    <property type="molecule type" value="Genomic_DNA"/>
</dbReference>
<accession>A0A9X1ZC09</accession>